<dbReference type="Pfam" id="PF17831">
    <property type="entry name" value="PDH_E1_M"/>
    <property type="match status" value="1"/>
</dbReference>
<dbReference type="AlphaFoldDB" id="A0AA41ZK21"/>
<feature type="domain" description="Transketolase-like C-terminal" evidence="13">
    <location>
        <begin position="711"/>
        <end position="845"/>
    </location>
</feature>
<keyword evidence="5 9" id="KW-0560">Oxidoreductase</keyword>
<evidence type="ECO:0000256" key="1">
    <source>
        <dbReference type="ARBA" id="ARBA00001964"/>
    </source>
</evidence>
<dbReference type="InterPro" id="IPR009014">
    <property type="entry name" value="Transketo_C/PFOR_II"/>
</dbReference>
<evidence type="ECO:0000313" key="14">
    <source>
        <dbReference type="EMBL" id="MCX2523331.1"/>
    </source>
</evidence>
<comment type="cofactor">
    <cofactor evidence="1 9">
        <name>thiamine diphosphate</name>
        <dbReference type="ChEBI" id="CHEBI:58937"/>
    </cofactor>
</comment>
<dbReference type="Gene3D" id="3.40.50.970">
    <property type="match status" value="2"/>
</dbReference>
<feature type="binding site" evidence="10">
    <location>
        <position position="257"/>
    </location>
    <ligand>
        <name>Mg(2+)</name>
        <dbReference type="ChEBI" id="CHEBI:18420"/>
    </ligand>
</feature>
<dbReference type="InterPro" id="IPR005474">
    <property type="entry name" value="Transketolase_N"/>
</dbReference>
<reference evidence="14" key="1">
    <citation type="submission" date="2022-11" db="EMBL/GenBank/DDBJ databases">
        <title>Larsenimonas rhizosphaerae sp. nov., isolated from a tidal mudflat.</title>
        <authorList>
            <person name="Lee S.D."/>
            <person name="Kim I.S."/>
        </authorList>
    </citation>
    <scope>NUCLEOTIDE SEQUENCE</scope>
    <source>
        <strain evidence="14">GH2-1</strain>
    </source>
</reference>
<feature type="binding site" evidence="10">
    <location>
        <position position="255"/>
    </location>
    <ligand>
        <name>Mg(2+)</name>
        <dbReference type="ChEBI" id="CHEBI:18420"/>
    </ligand>
</feature>
<feature type="domain" description="Transketolase N-terminal" evidence="11">
    <location>
        <begin position="195"/>
        <end position="290"/>
    </location>
</feature>
<dbReference type="FunFam" id="3.40.50.970:FF:000011">
    <property type="entry name" value="Pyruvate dehydrogenase E1 component"/>
    <property type="match status" value="1"/>
</dbReference>
<gene>
    <name evidence="14" type="primary">aceE</name>
    <name evidence="14" type="ORF">OQ287_03680</name>
</gene>
<comment type="catalytic activity">
    <reaction evidence="8 9">
        <text>N(6)-[(R)-lipoyl]-L-lysyl-[protein] + pyruvate + H(+) = N(6)-[(R)-S(8)-acetyldihydrolipoyl]-L-lysyl-[protein] + CO2</text>
        <dbReference type="Rhea" id="RHEA:19189"/>
        <dbReference type="Rhea" id="RHEA-COMP:10474"/>
        <dbReference type="Rhea" id="RHEA-COMP:10478"/>
        <dbReference type="ChEBI" id="CHEBI:15361"/>
        <dbReference type="ChEBI" id="CHEBI:15378"/>
        <dbReference type="ChEBI" id="CHEBI:16526"/>
        <dbReference type="ChEBI" id="CHEBI:83099"/>
        <dbReference type="ChEBI" id="CHEBI:83111"/>
        <dbReference type="EC" id="1.2.4.1"/>
    </reaction>
</comment>
<dbReference type="CDD" id="cd02017">
    <property type="entry name" value="TPP_E1_EcPDC_like"/>
    <property type="match status" value="1"/>
</dbReference>
<evidence type="ECO:0000256" key="7">
    <source>
        <dbReference type="ARBA" id="ARBA00023317"/>
    </source>
</evidence>
<dbReference type="PANTHER" id="PTHR43825">
    <property type="entry name" value="PYRUVATE DEHYDROGENASE E1 COMPONENT"/>
    <property type="match status" value="1"/>
</dbReference>
<evidence type="ECO:0000256" key="2">
    <source>
        <dbReference type="ARBA" id="ARBA00003157"/>
    </source>
</evidence>
<evidence type="ECO:0000259" key="12">
    <source>
        <dbReference type="Pfam" id="PF17831"/>
    </source>
</evidence>
<dbReference type="InterPro" id="IPR051157">
    <property type="entry name" value="PDH/Transketolase"/>
</dbReference>
<feature type="binding site" evidence="10">
    <location>
        <position position="225"/>
    </location>
    <ligand>
        <name>Mg(2+)</name>
        <dbReference type="ChEBI" id="CHEBI:18420"/>
    </ligand>
</feature>
<dbReference type="RefSeq" id="WP_265895622.1">
    <property type="nucleotide sequence ID" value="NZ_JAPIVE010000001.1"/>
</dbReference>
<keyword evidence="10" id="KW-0479">Metal-binding</keyword>
<sequence length="887" mass="99277">MVRDTDTHGTREWLEALRSLIHFEGKDRAELVLSSLTRECLKHDMSLGHACTPHRNTLARADEPDYPGDLAAEKRLRAAIRWNSIAMVVRANQKDKSLGGHLASFMSSCTLYDVGFNHFFKASTEHHQGDLIYFQGHIAPGIYSRSFLEGRFDEARLDGFRQEAGGSGLSSYPHPYLMPAYWQFSTVSMGLGPLQAIYQARLMKYLDHRGLCPLDNRKVWAFLGDGECDEVETLGALNVASRERLDHLIFVVNCNLQRLDGPVRGNSRIMDELESTFRGCGWNVIKVVWGSAWDTLLDNDHDGLLQHCIDSTVDGEYQSYKAQGPAYTRKHFFGKFPELLERVSSLSDEQIAQLQRGGHDPRKIYAAYRAATRNNDGRPTVILAHTVKGYALGSDNGEADMEAHNIKTMSVKGRCTLRDRLHMPFSDEALQDGMPYYRPDTDSPDMRYLHARRELLGGYLPARSTTRRSLSIPSLTDKAFASQLKGTGERTVSTTMAFARILSGLLKDKELGSRIVPIVPDEARTFGMEGLFRQVGIYAHEGQKYQPADAGQIMFYREDRQGQILEEGITEAGAMSSWLAAATAEANHATAVIPFYIFYAMFGFQRVGDLAWAAGDMLARGFLIGGTAGRTTINGEGLQHQDGHSHLSASFIPNCRSYDPTYAHEVAVIIRHGLVDMFEKGNERFYYLTVMNENHTHPAMPENCEEGIIRGLYLLKKARDMQKWPAVQLMGSGALLPEAEAAAGLLAGFNVAANVWSATSFNELRRDGLDYDHKRLHRPGEIHEKPWVMSQLEAHHGPVIAVTDYMKLYVDQIRPWVPNDFHVLGTDGFGRSDTRQALRSFFEVDRYYIAFKALTALTDAGLISEQTLEDARVSLSVSSKKTNPLDS</sequence>
<accession>A0AA41ZK21</accession>
<dbReference type="InterPro" id="IPR004660">
    <property type="entry name" value="PDH_E1"/>
</dbReference>
<evidence type="ECO:0000256" key="8">
    <source>
        <dbReference type="ARBA" id="ARBA00051231"/>
    </source>
</evidence>
<keyword evidence="15" id="KW-1185">Reference proteome</keyword>
<keyword evidence="7 9" id="KW-0670">Pyruvate</keyword>
<evidence type="ECO:0000259" key="11">
    <source>
        <dbReference type="Pfam" id="PF00456"/>
    </source>
</evidence>
<feature type="domain" description="Pyruvate dehydrogenase E1 component middle" evidence="12">
    <location>
        <begin position="470"/>
        <end position="698"/>
    </location>
</feature>
<evidence type="ECO:0000313" key="15">
    <source>
        <dbReference type="Proteomes" id="UP001165678"/>
    </source>
</evidence>
<dbReference type="SUPFAM" id="SSF52518">
    <property type="entry name" value="Thiamin diphosphate-binding fold (THDP-binding)"/>
    <property type="match status" value="2"/>
</dbReference>
<organism evidence="14 15">
    <name type="scientific">Larsenimonas rhizosphaerae</name>
    <dbReference type="NCBI Taxonomy" id="2944682"/>
    <lineage>
        <taxon>Bacteria</taxon>
        <taxon>Pseudomonadati</taxon>
        <taxon>Pseudomonadota</taxon>
        <taxon>Gammaproteobacteria</taxon>
        <taxon>Oceanospirillales</taxon>
        <taxon>Halomonadaceae</taxon>
        <taxon>Larsenimonas</taxon>
    </lineage>
</organism>
<dbReference type="SUPFAM" id="SSF52922">
    <property type="entry name" value="TK C-terminal domain-like"/>
    <property type="match status" value="1"/>
</dbReference>
<evidence type="ECO:0000256" key="10">
    <source>
        <dbReference type="PIRSR" id="PIRSR000156-1"/>
    </source>
</evidence>
<evidence type="ECO:0000259" key="13">
    <source>
        <dbReference type="Pfam" id="PF22613"/>
    </source>
</evidence>
<dbReference type="Proteomes" id="UP001165678">
    <property type="component" value="Unassembled WGS sequence"/>
</dbReference>
<dbReference type="GO" id="GO:0046872">
    <property type="term" value="F:metal ion binding"/>
    <property type="evidence" value="ECO:0007669"/>
    <property type="project" value="UniProtKB-KW"/>
</dbReference>
<keyword evidence="6 9" id="KW-0786">Thiamine pyrophosphate</keyword>
<dbReference type="InterPro" id="IPR055152">
    <property type="entry name" value="Transketolase-like_C_2"/>
</dbReference>
<dbReference type="Gene3D" id="3.40.50.920">
    <property type="match status" value="1"/>
</dbReference>
<evidence type="ECO:0000256" key="6">
    <source>
        <dbReference type="ARBA" id="ARBA00023052"/>
    </source>
</evidence>
<protein>
    <recommendedName>
        <fullName evidence="4 9">Pyruvate dehydrogenase E1 component</fullName>
        <ecNumber evidence="3 9">1.2.4.1</ecNumber>
    </recommendedName>
</protein>
<comment type="cofactor">
    <cofactor evidence="10">
        <name>Mg(2+)</name>
        <dbReference type="ChEBI" id="CHEBI:18420"/>
    </cofactor>
</comment>
<dbReference type="GO" id="GO:0004739">
    <property type="term" value="F:pyruvate dehydrogenase (acetyl-transferring) activity"/>
    <property type="evidence" value="ECO:0007669"/>
    <property type="project" value="UniProtKB-EC"/>
</dbReference>
<keyword evidence="10" id="KW-0460">Magnesium</keyword>
<name>A0AA41ZK21_9GAMM</name>
<comment type="function">
    <text evidence="2 9">Component of the pyruvate dehydrogenase (PDH) complex, that catalyzes the overall conversion of pyruvate to acetyl-CoA and CO(2).</text>
</comment>
<dbReference type="Pfam" id="PF22613">
    <property type="entry name" value="Transketolase_C_1"/>
    <property type="match status" value="1"/>
</dbReference>
<dbReference type="InterPro" id="IPR041621">
    <property type="entry name" value="PDH_E1_M"/>
</dbReference>
<proteinExistence type="predicted"/>
<dbReference type="Pfam" id="PF00456">
    <property type="entry name" value="Transketolase_N"/>
    <property type="match status" value="1"/>
</dbReference>
<dbReference type="NCBIfam" id="TIGR00759">
    <property type="entry name" value="aceE"/>
    <property type="match status" value="1"/>
</dbReference>
<dbReference type="EMBL" id="JAPIVE010000001">
    <property type="protein sequence ID" value="MCX2523331.1"/>
    <property type="molecule type" value="Genomic_DNA"/>
</dbReference>
<dbReference type="PANTHER" id="PTHR43825:SF3">
    <property type="entry name" value="PYRUVATE DEHYDROGENASE E1 COMPONENT"/>
    <property type="match status" value="1"/>
</dbReference>
<dbReference type="InterPro" id="IPR035807">
    <property type="entry name" value="PDC_E1_N"/>
</dbReference>
<evidence type="ECO:0000256" key="3">
    <source>
        <dbReference type="ARBA" id="ARBA00012281"/>
    </source>
</evidence>
<evidence type="ECO:0000256" key="5">
    <source>
        <dbReference type="ARBA" id="ARBA00023002"/>
    </source>
</evidence>
<dbReference type="PIRSF" id="PIRSF000156">
    <property type="entry name" value="Pyruvate_dh_E1"/>
    <property type="match status" value="1"/>
</dbReference>
<dbReference type="EC" id="1.2.4.1" evidence="3 9"/>
<evidence type="ECO:0000256" key="9">
    <source>
        <dbReference type="PIRNR" id="PIRNR000156"/>
    </source>
</evidence>
<comment type="caution">
    <text evidence="14">The sequence shown here is derived from an EMBL/GenBank/DDBJ whole genome shotgun (WGS) entry which is preliminary data.</text>
</comment>
<evidence type="ECO:0000256" key="4">
    <source>
        <dbReference type="ARBA" id="ARBA00017172"/>
    </source>
</evidence>
<dbReference type="InterPro" id="IPR029061">
    <property type="entry name" value="THDP-binding"/>
</dbReference>